<dbReference type="InterPro" id="IPR032808">
    <property type="entry name" value="DoxX"/>
</dbReference>
<dbReference type="AlphaFoldDB" id="A0AAU0N343"/>
<keyword evidence="5 7" id="KW-1133">Transmembrane helix</keyword>
<comment type="subcellular location">
    <subcellularLocation>
        <location evidence="1">Cell membrane</location>
        <topology evidence="1">Multi-pass membrane protein</topology>
    </subcellularLocation>
</comment>
<comment type="similarity">
    <text evidence="2">Belongs to the DoxX family.</text>
</comment>
<evidence type="ECO:0000256" key="5">
    <source>
        <dbReference type="ARBA" id="ARBA00022989"/>
    </source>
</evidence>
<evidence type="ECO:0000256" key="7">
    <source>
        <dbReference type="SAM" id="Phobius"/>
    </source>
</evidence>
<evidence type="ECO:0000256" key="1">
    <source>
        <dbReference type="ARBA" id="ARBA00004651"/>
    </source>
</evidence>
<keyword evidence="6 7" id="KW-0472">Membrane</keyword>
<dbReference type="InterPro" id="IPR051907">
    <property type="entry name" value="DoxX-like_oxidoreductase"/>
</dbReference>
<keyword evidence="3" id="KW-1003">Cell membrane</keyword>
<dbReference type="EMBL" id="CP137555">
    <property type="protein sequence ID" value="WOX06353.1"/>
    <property type="molecule type" value="Genomic_DNA"/>
</dbReference>
<evidence type="ECO:0000256" key="3">
    <source>
        <dbReference type="ARBA" id="ARBA00022475"/>
    </source>
</evidence>
<dbReference type="KEGG" id="mpaf:R5R33_04285"/>
<reference evidence="8 9" key="1">
    <citation type="submission" date="2023-10" db="EMBL/GenBank/DDBJ databases">
        <title>Description of Microbulbifer bruguierae sp. nov., isolated from the sediments of mangrove plant Bruguiera sexangula and comparative genomic analyses of the genus Microbulbifer.</title>
        <authorList>
            <person name="Long M."/>
        </authorList>
    </citation>
    <scope>NUCLEOTIDE SEQUENCE [LARGE SCALE GENOMIC DNA]</scope>
    <source>
        <strain evidence="8 9">SPO729</strain>
    </source>
</reference>
<evidence type="ECO:0000256" key="4">
    <source>
        <dbReference type="ARBA" id="ARBA00022692"/>
    </source>
</evidence>
<feature type="transmembrane region" description="Helical" evidence="7">
    <location>
        <begin position="91"/>
        <end position="112"/>
    </location>
</feature>
<keyword evidence="4 7" id="KW-0812">Transmembrane</keyword>
<gene>
    <name evidence="8" type="ORF">R5R33_04285</name>
</gene>
<dbReference type="PANTHER" id="PTHR33452">
    <property type="entry name" value="OXIDOREDUCTASE CATD-RELATED"/>
    <property type="match status" value="1"/>
</dbReference>
<evidence type="ECO:0000256" key="6">
    <source>
        <dbReference type="ARBA" id="ARBA00023136"/>
    </source>
</evidence>
<accession>A0AAU0N343</accession>
<dbReference type="PANTHER" id="PTHR33452:SF1">
    <property type="entry name" value="INNER MEMBRANE PROTEIN YPHA-RELATED"/>
    <property type="match status" value="1"/>
</dbReference>
<dbReference type="RefSeq" id="WP_318954810.1">
    <property type="nucleotide sequence ID" value="NZ_CP137555.1"/>
</dbReference>
<proteinExistence type="inferred from homology"/>
<dbReference type="Proteomes" id="UP001302477">
    <property type="component" value="Chromosome"/>
</dbReference>
<evidence type="ECO:0000313" key="8">
    <source>
        <dbReference type="EMBL" id="WOX06353.1"/>
    </source>
</evidence>
<feature type="transmembrane region" description="Helical" evidence="7">
    <location>
        <begin position="62"/>
        <end position="84"/>
    </location>
</feature>
<organism evidence="8 9">
    <name type="scientific">Microbulbifer pacificus</name>
    <dbReference type="NCBI Taxonomy" id="407164"/>
    <lineage>
        <taxon>Bacteria</taxon>
        <taxon>Pseudomonadati</taxon>
        <taxon>Pseudomonadota</taxon>
        <taxon>Gammaproteobacteria</taxon>
        <taxon>Cellvibrionales</taxon>
        <taxon>Microbulbiferaceae</taxon>
        <taxon>Microbulbifer</taxon>
    </lineage>
</organism>
<name>A0AAU0N343_9GAMM</name>
<sequence>MNTQLINKVLNSNAGLGALVLRVPVGAILAAHGAQKLFGWFGGYGLEGTGQWMASIGLEPGYLMALLAGSAEFFGGLALVLGLLTRPAAAVSAVTMLVAIFSAHISNGFFLSNNGYEYALALFGATLALAIQGGGAYAVDNGLSTILADGSNRDAVLPAGRAA</sequence>
<keyword evidence="9" id="KW-1185">Reference proteome</keyword>
<evidence type="ECO:0000256" key="2">
    <source>
        <dbReference type="ARBA" id="ARBA00006679"/>
    </source>
</evidence>
<dbReference type="Pfam" id="PF07681">
    <property type="entry name" value="DoxX"/>
    <property type="match status" value="1"/>
</dbReference>
<feature type="transmembrane region" description="Helical" evidence="7">
    <location>
        <begin position="118"/>
        <end position="139"/>
    </location>
</feature>
<protein>
    <submittedName>
        <fullName evidence="8">DoxX family protein</fullName>
    </submittedName>
</protein>
<evidence type="ECO:0000313" key="9">
    <source>
        <dbReference type="Proteomes" id="UP001302477"/>
    </source>
</evidence>
<dbReference type="GO" id="GO:0005886">
    <property type="term" value="C:plasma membrane"/>
    <property type="evidence" value="ECO:0007669"/>
    <property type="project" value="UniProtKB-SubCell"/>
</dbReference>